<dbReference type="AlphaFoldDB" id="F3G0R1"/>
<dbReference type="EMBL" id="AEAH01004374">
    <property type="protein sequence ID" value="EGH36053.1"/>
    <property type="molecule type" value="Genomic_DNA"/>
</dbReference>
<feature type="non-terminal residue" evidence="1">
    <location>
        <position position="1"/>
    </location>
</feature>
<proteinExistence type="predicted"/>
<name>F3G0R1_PSESX</name>
<accession>F3G0R1</accession>
<dbReference type="HOGENOM" id="CLU_3370331_0_0_6"/>
<dbReference type="InterPro" id="IPR045851">
    <property type="entry name" value="AMP-bd_C_sf"/>
</dbReference>
<feature type="non-terminal residue" evidence="1">
    <location>
        <position position="35"/>
    </location>
</feature>
<evidence type="ECO:0000313" key="1">
    <source>
        <dbReference type="EMBL" id="EGH36053.1"/>
    </source>
</evidence>
<dbReference type="Gene3D" id="3.30.300.30">
    <property type="match status" value="1"/>
</dbReference>
<comment type="caution">
    <text evidence="1">The sequence shown here is derived from an EMBL/GenBank/DDBJ whole genome shotgun (WGS) entry which is preliminary data.</text>
</comment>
<dbReference type="SUPFAM" id="SSF56801">
    <property type="entry name" value="Acetyl-CoA synthetase-like"/>
    <property type="match status" value="1"/>
</dbReference>
<gene>
    <name evidence="1" type="ORF">PSYJA_46151</name>
</gene>
<reference evidence="1 2" key="1">
    <citation type="journal article" date="2011" name="PLoS Pathog.">
        <title>Dynamic evolution of pathogenicity revealed by sequencing and comparative genomics of 19 Pseudomonas syringae isolates.</title>
        <authorList>
            <person name="Baltrus D.A."/>
            <person name="Nishimura M.T."/>
            <person name="Romanchuk A."/>
            <person name="Chang J.H."/>
            <person name="Mukhtar M.S."/>
            <person name="Cherkis K."/>
            <person name="Roach J."/>
            <person name="Grant S.R."/>
            <person name="Jones C.D."/>
            <person name="Dangl J.L."/>
        </authorList>
    </citation>
    <scope>NUCLEOTIDE SEQUENCE [LARGE SCALE GENOMIC DNA]</scope>
    <source>
        <strain evidence="2">M301072PT</strain>
    </source>
</reference>
<protein>
    <submittedName>
        <fullName evidence="1">Peptide synthase</fullName>
    </submittedName>
</protein>
<sequence>RGFRIELGEIETRLLEHEAVREAIVLALDTPSGKE</sequence>
<evidence type="ECO:0000313" key="2">
    <source>
        <dbReference type="Proteomes" id="UP000004471"/>
    </source>
</evidence>
<organism evidence="1 2">
    <name type="scientific">Pseudomonas syringae pv. japonica str. M301072</name>
    <dbReference type="NCBI Taxonomy" id="629262"/>
    <lineage>
        <taxon>Bacteria</taxon>
        <taxon>Pseudomonadati</taxon>
        <taxon>Pseudomonadota</taxon>
        <taxon>Gammaproteobacteria</taxon>
        <taxon>Pseudomonadales</taxon>
        <taxon>Pseudomonadaceae</taxon>
        <taxon>Pseudomonas</taxon>
        <taxon>Pseudomonas syringae</taxon>
    </lineage>
</organism>
<dbReference type="Proteomes" id="UP000004471">
    <property type="component" value="Unassembled WGS sequence"/>
</dbReference>